<protein>
    <recommendedName>
        <fullName evidence="9">Lipoyl synthase</fullName>
        <ecNumber evidence="9">2.8.1.8</ecNumber>
    </recommendedName>
    <alternativeName>
        <fullName evidence="9">Lip-syn</fullName>
        <shortName evidence="9">LS</shortName>
    </alternativeName>
    <alternativeName>
        <fullName evidence="9">Lipoate synthase</fullName>
    </alternativeName>
    <alternativeName>
        <fullName evidence="9">Lipoic acid synthase</fullName>
    </alternativeName>
    <alternativeName>
        <fullName evidence="9">Sulfur insertion protein LipA</fullName>
    </alternativeName>
</protein>
<comment type="caution">
    <text evidence="12">The sequence shown here is derived from an EMBL/GenBank/DDBJ whole genome shotgun (WGS) entry which is preliminary data.</text>
</comment>
<dbReference type="SUPFAM" id="SSF102114">
    <property type="entry name" value="Radical SAM enzymes"/>
    <property type="match status" value="1"/>
</dbReference>
<evidence type="ECO:0000256" key="8">
    <source>
        <dbReference type="ARBA" id="ARBA00047326"/>
    </source>
</evidence>
<dbReference type="PROSITE" id="PS51918">
    <property type="entry name" value="RADICAL_SAM"/>
    <property type="match status" value="1"/>
</dbReference>
<dbReference type="GO" id="GO:0046872">
    <property type="term" value="F:metal ion binding"/>
    <property type="evidence" value="ECO:0007669"/>
    <property type="project" value="UniProtKB-KW"/>
</dbReference>
<dbReference type="NCBIfam" id="NF009544">
    <property type="entry name" value="PRK12928.1"/>
    <property type="match status" value="1"/>
</dbReference>
<feature type="region of interest" description="Disordered" evidence="10">
    <location>
        <begin position="1"/>
        <end position="20"/>
    </location>
</feature>
<dbReference type="InterPro" id="IPR058240">
    <property type="entry name" value="rSAM_sf"/>
</dbReference>
<dbReference type="OrthoDB" id="9787898at2"/>
<dbReference type="RefSeq" id="WP_046104231.1">
    <property type="nucleotide sequence ID" value="NZ_JZEY01000054.1"/>
</dbReference>
<comment type="subcellular location">
    <subcellularLocation>
        <location evidence="9">Cytoplasm</location>
    </subcellularLocation>
</comment>
<name>A0A0F5FMX6_9HYPH</name>
<evidence type="ECO:0000259" key="11">
    <source>
        <dbReference type="PROSITE" id="PS51918"/>
    </source>
</evidence>
<dbReference type="GO" id="GO:0009249">
    <property type="term" value="P:protein lipoylation"/>
    <property type="evidence" value="ECO:0007669"/>
    <property type="project" value="UniProtKB-UniRule"/>
</dbReference>
<evidence type="ECO:0000256" key="9">
    <source>
        <dbReference type="HAMAP-Rule" id="MF_00206"/>
    </source>
</evidence>
<dbReference type="SFLD" id="SFLDG01058">
    <property type="entry name" value="lipoyl_synthase_like"/>
    <property type="match status" value="1"/>
</dbReference>
<dbReference type="EC" id="2.8.1.8" evidence="9"/>
<keyword evidence="7 9" id="KW-0411">Iron-sulfur</keyword>
<dbReference type="SFLD" id="SFLDS00029">
    <property type="entry name" value="Radical_SAM"/>
    <property type="match status" value="1"/>
</dbReference>
<dbReference type="CDD" id="cd01335">
    <property type="entry name" value="Radical_SAM"/>
    <property type="match status" value="1"/>
</dbReference>
<keyword evidence="5 9" id="KW-0479">Metal-binding</keyword>
<comment type="function">
    <text evidence="9">Catalyzes the radical-mediated insertion of two sulfur atoms into the C-6 and C-8 positions of the octanoyl moiety bound to the lipoyl domains of lipoate-dependent enzymes, thereby converting the octanoylated domains into lipoylated derivatives.</text>
</comment>
<dbReference type="InterPro" id="IPR013785">
    <property type="entry name" value="Aldolase_TIM"/>
</dbReference>
<evidence type="ECO:0000256" key="10">
    <source>
        <dbReference type="SAM" id="MobiDB-lite"/>
    </source>
</evidence>
<dbReference type="HAMAP" id="MF_00206">
    <property type="entry name" value="Lipoyl_synth"/>
    <property type="match status" value="1"/>
</dbReference>
<dbReference type="GO" id="GO:0051539">
    <property type="term" value="F:4 iron, 4 sulfur cluster binding"/>
    <property type="evidence" value="ECO:0007669"/>
    <property type="project" value="UniProtKB-UniRule"/>
</dbReference>
<dbReference type="EMBL" id="JZEY01000054">
    <property type="protein sequence ID" value="KKB09537.1"/>
    <property type="molecule type" value="Genomic_DNA"/>
</dbReference>
<evidence type="ECO:0000313" key="12">
    <source>
        <dbReference type="EMBL" id="KKB09537.1"/>
    </source>
</evidence>
<keyword evidence="3 9" id="KW-0808">Transferase</keyword>
<feature type="binding site" evidence="9">
    <location>
        <position position="62"/>
    </location>
    <ligand>
        <name>[4Fe-4S] cluster</name>
        <dbReference type="ChEBI" id="CHEBI:49883"/>
        <label>1</label>
    </ligand>
</feature>
<keyword evidence="13" id="KW-1185">Reference proteome</keyword>
<dbReference type="Pfam" id="PF04055">
    <property type="entry name" value="Radical_SAM"/>
    <property type="match status" value="1"/>
</dbReference>
<evidence type="ECO:0000256" key="2">
    <source>
        <dbReference type="ARBA" id="ARBA00022490"/>
    </source>
</evidence>
<keyword evidence="4 9" id="KW-0949">S-adenosyl-L-methionine</keyword>
<dbReference type="NCBIfam" id="TIGR00510">
    <property type="entry name" value="lipA"/>
    <property type="match status" value="1"/>
</dbReference>
<dbReference type="PANTHER" id="PTHR10949">
    <property type="entry name" value="LIPOYL SYNTHASE"/>
    <property type="match status" value="1"/>
</dbReference>
<evidence type="ECO:0000256" key="3">
    <source>
        <dbReference type="ARBA" id="ARBA00022679"/>
    </source>
</evidence>
<proteinExistence type="inferred from homology"/>
<comment type="pathway">
    <text evidence="9">Protein modification; protein lipoylation via endogenous pathway; protein N(6)-(lipoyl)lysine from octanoyl-[acyl-carrier-protein]: step 2/2.</text>
</comment>
<reference evidence="12 13" key="1">
    <citation type="submission" date="2015-03" db="EMBL/GenBank/DDBJ databases">
        <authorList>
            <person name="Hassan Y."/>
            <person name="Lepp D."/>
            <person name="Li X.-Z."/>
            <person name="Zhou T."/>
        </authorList>
    </citation>
    <scope>NUCLEOTIDE SEQUENCE [LARGE SCALE GENOMIC DNA]</scope>
    <source>
        <strain evidence="12 13">IPL18</strain>
    </source>
</reference>
<dbReference type="PATRIC" id="fig|429727.3.peg.1335"/>
<dbReference type="AlphaFoldDB" id="A0A0F5FMX6"/>
<sequence>MVTLIDNAARPRHPEKANRPDSIVLRKPDWIRVKAPGSPVYNETQKIVRENNLVTVCEEAGCPNIGECWSKKHATMMIMGEICTRACAFCNVRTGLPTALDPNEPENVAKAVEKLGLEHVVITSVDRDDLADGGAQHFADVILAIRARNPKTTIEILTPDFLRKEGALEIVVAAKPDVFNHNLETVPSKYLKVRPGARYFHSIRLLQQVKELDPTIFTKSGIMVGLGEERNEVLQLMDDLRSADVDFLTIGQYLQPTKKHYPLQRFVTPEEFKSFATVATSKGFLLVSSSPLTRSSHHAGEDFARLRANRMARLGH</sequence>
<keyword evidence="2 9" id="KW-0963">Cytoplasm</keyword>
<organism evidence="12 13">
    <name type="scientific">Devosia chinhatensis</name>
    <dbReference type="NCBI Taxonomy" id="429727"/>
    <lineage>
        <taxon>Bacteria</taxon>
        <taxon>Pseudomonadati</taxon>
        <taxon>Pseudomonadota</taxon>
        <taxon>Alphaproteobacteria</taxon>
        <taxon>Hyphomicrobiales</taxon>
        <taxon>Devosiaceae</taxon>
        <taxon>Devosia</taxon>
    </lineage>
</organism>
<comment type="catalytic activity">
    <reaction evidence="8 9">
        <text>[[Fe-S] cluster scaffold protein carrying a second [4Fe-4S](2+) cluster] + N(6)-octanoyl-L-lysyl-[protein] + 2 oxidized [2Fe-2S]-[ferredoxin] + 2 S-adenosyl-L-methionine + 4 H(+) = [[Fe-S] cluster scaffold protein] + N(6)-[(R)-dihydrolipoyl]-L-lysyl-[protein] + 4 Fe(3+) + 2 hydrogen sulfide + 2 5'-deoxyadenosine + 2 L-methionine + 2 reduced [2Fe-2S]-[ferredoxin]</text>
        <dbReference type="Rhea" id="RHEA:16585"/>
        <dbReference type="Rhea" id="RHEA-COMP:9928"/>
        <dbReference type="Rhea" id="RHEA-COMP:10000"/>
        <dbReference type="Rhea" id="RHEA-COMP:10001"/>
        <dbReference type="Rhea" id="RHEA-COMP:10475"/>
        <dbReference type="Rhea" id="RHEA-COMP:14568"/>
        <dbReference type="Rhea" id="RHEA-COMP:14569"/>
        <dbReference type="ChEBI" id="CHEBI:15378"/>
        <dbReference type="ChEBI" id="CHEBI:17319"/>
        <dbReference type="ChEBI" id="CHEBI:29034"/>
        <dbReference type="ChEBI" id="CHEBI:29919"/>
        <dbReference type="ChEBI" id="CHEBI:33722"/>
        <dbReference type="ChEBI" id="CHEBI:33737"/>
        <dbReference type="ChEBI" id="CHEBI:33738"/>
        <dbReference type="ChEBI" id="CHEBI:57844"/>
        <dbReference type="ChEBI" id="CHEBI:59789"/>
        <dbReference type="ChEBI" id="CHEBI:78809"/>
        <dbReference type="ChEBI" id="CHEBI:83100"/>
        <dbReference type="EC" id="2.8.1.8"/>
    </reaction>
</comment>
<dbReference type="InterPro" id="IPR006638">
    <property type="entry name" value="Elp3/MiaA/NifB-like_rSAM"/>
</dbReference>
<dbReference type="PIRSF" id="PIRSF005963">
    <property type="entry name" value="Lipoyl_synth"/>
    <property type="match status" value="1"/>
</dbReference>
<feature type="binding site" evidence="9">
    <location>
        <position position="57"/>
    </location>
    <ligand>
        <name>[4Fe-4S] cluster</name>
        <dbReference type="ChEBI" id="CHEBI:49883"/>
        <label>1</label>
    </ligand>
</feature>
<comment type="cofactor">
    <cofactor evidence="9">
        <name>[4Fe-4S] cluster</name>
        <dbReference type="ChEBI" id="CHEBI:49883"/>
    </cofactor>
    <text evidence="9">Binds 2 [4Fe-4S] clusters per subunit. One cluster is coordinated with 3 cysteines and an exchangeable S-adenosyl-L-methionine.</text>
</comment>
<feature type="binding site" evidence="9">
    <location>
        <position position="83"/>
    </location>
    <ligand>
        <name>[4Fe-4S] cluster</name>
        <dbReference type="ChEBI" id="CHEBI:49883"/>
        <label>2</label>
        <note>4Fe-4S-S-AdoMet</note>
    </ligand>
</feature>
<dbReference type="GO" id="GO:0005737">
    <property type="term" value="C:cytoplasm"/>
    <property type="evidence" value="ECO:0007669"/>
    <property type="project" value="UniProtKB-SubCell"/>
</dbReference>
<dbReference type="PANTHER" id="PTHR10949:SF0">
    <property type="entry name" value="LIPOYL SYNTHASE, MITOCHONDRIAL"/>
    <property type="match status" value="1"/>
</dbReference>
<keyword evidence="6 9" id="KW-0408">Iron</keyword>
<dbReference type="InterPro" id="IPR007197">
    <property type="entry name" value="rSAM"/>
</dbReference>
<dbReference type="FunFam" id="3.20.20.70:FF:000040">
    <property type="entry name" value="Lipoyl synthase"/>
    <property type="match status" value="1"/>
</dbReference>
<dbReference type="UniPathway" id="UPA00538">
    <property type="reaction ID" value="UER00593"/>
</dbReference>
<feature type="binding site" evidence="9">
    <location>
        <position position="68"/>
    </location>
    <ligand>
        <name>[4Fe-4S] cluster</name>
        <dbReference type="ChEBI" id="CHEBI:49883"/>
        <label>1</label>
    </ligand>
</feature>
<accession>A0A0F5FMX6</accession>
<comment type="similarity">
    <text evidence="9">Belongs to the radical SAM superfamily. Lipoyl synthase family.</text>
</comment>
<feature type="binding site" evidence="9">
    <location>
        <position position="87"/>
    </location>
    <ligand>
        <name>[4Fe-4S] cluster</name>
        <dbReference type="ChEBI" id="CHEBI:49883"/>
        <label>2</label>
        <note>4Fe-4S-S-AdoMet</note>
    </ligand>
</feature>
<gene>
    <name evidence="9" type="primary">lipA</name>
    <name evidence="12" type="ORF">VE26_06455</name>
</gene>
<keyword evidence="1 9" id="KW-0004">4Fe-4S</keyword>
<feature type="domain" description="Radical SAM core" evidence="11">
    <location>
        <begin position="69"/>
        <end position="285"/>
    </location>
</feature>
<evidence type="ECO:0000256" key="7">
    <source>
        <dbReference type="ARBA" id="ARBA00023014"/>
    </source>
</evidence>
<evidence type="ECO:0000256" key="4">
    <source>
        <dbReference type="ARBA" id="ARBA00022691"/>
    </source>
</evidence>
<evidence type="ECO:0000256" key="1">
    <source>
        <dbReference type="ARBA" id="ARBA00022485"/>
    </source>
</evidence>
<feature type="binding site" evidence="9">
    <location>
        <position position="90"/>
    </location>
    <ligand>
        <name>[4Fe-4S] cluster</name>
        <dbReference type="ChEBI" id="CHEBI:49883"/>
        <label>2</label>
        <note>4Fe-4S-S-AdoMet</note>
    </ligand>
</feature>
<evidence type="ECO:0000313" key="13">
    <source>
        <dbReference type="Proteomes" id="UP000033649"/>
    </source>
</evidence>
<dbReference type="InterPro" id="IPR003698">
    <property type="entry name" value="Lipoyl_synth"/>
</dbReference>
<evidence type="ECO:0000256" key="6">
    <source>
        <dbReference type="ARBA" id="ARBA00023004"/>
    </source>
</evidence>
<feature type="binding site" evidence="9">
    <location>
        <position position="296"/>
    </location>
    <ligand>
        <name>[4Fe-4S] cluster</name>
        <dbReference type="ChEBI" id="CHEBI:49883"/>
        <label>1</label>
    </ligand>
</feature>
<dbReference type="SMART" id="SM00729">
    <property type="entry name" value="Elp3"/>
    <property type="match status" value="1"/>
</dbReference>
<dbReference type="NCBIfam" id="NF004019">
    <property type="entry name" value="PRK05481.1"/>
    <property type="match status" value="1"/>
</dbReference>
<dbReference type="STRING" id="429727.VE26_06455"/>
<dbReference type="Gene3D" id="3.20.20.70">
    <property type="entry name" value="Aldolase class I"/>
    <property type="match status" value="1"/>
</dbReference>
<dbReference type="GO" id="GO:0016992">
    <property type="term" value="F:lipoate synthase activity"/>
    <property type="evidence" value="ECO:0007669"/>
    <property type="project" value="UniProtKB-UniRule"/>
</dbReference>
<evidence type="ECO:0000256" key="5">
    <source>
        <dbReference type="ARBA" id="ARBA00022723"/>
    </source>
</evidence>
<dbReference type="SFLD" id="SFLDF00271">
    <property type="entry name" value="lipoyl_synthase"/>
    <property type="match status" value="1"/>
</dbReference>
<dbReference type="Proteomes" id="UP000033649">
    <property type="component" value="Unassembled WGS sequence"/>
</dbReference>